<feature type="compositionally biased region" description="Polar residues" evidence="1">
    <location>
        <begin position="933"/>
        <end position="964"/>
    </location>
</feature>
<accession>A0A6A5ZC56</accession>
<dbReference type="EMBL" id="ML977320">
    <property type="protein sequence ID" value="KAF2116493.1"/>
    <property type="molecule type" value="Genomic_DNA"/>
</dbReference>
<evidence type="ECO:0000313" key="4">
    <source>
        <dbReference type="Proteomes" id="UP000799770"/>
    </source>
</evidence>
<dbReference type="PANTHER" id="PTHR28208:SF3">
    <property type="entry name" value="PHOSPHATIDATE PHOSPHATASE APP1"/>
    <property type="match status" value="1"/>
</dbReference>
<dbReference type="PIRSF" id="PIRSF037464">
    <property type="entry name" value="UCP037464_APP1"/>
    <property type="match status" value="1"/>
</dbReference>
<dbReference type="OrthoDB" id="2117591at2759"/>
<feature type="region of interest" description="Disordered" evidence="1">
    <location>
        <begin position="195"/>
        <end position="221"/>
    </location>
</feature>
<feature type="compositionally biased region" description="Basic and acidic residues" evidence="1">
    <location>
        <begin position="356"/>
        <end position="379"/>
    </location>
</feature>
<feature type="compositionally biased region" description="Low complexity" evidence="1">
    <location>
        <begin position="651"/>
        <end position="673"/>
    </location>
</feature>
<feature type="compositionally biased region" description="Polar residues" evidence="1">
    <location>
        <begin position="809"/>
        <end position="825"/>
    </location>
</feature>
<feature type="compositionally biased region" description="Basic and acidic residues" evidence="1">
    <location>
        <begin position="297"/>
        <end position="330"/>
    </location>
</feature>
<protein>
    <recommendedName>
        <fullName evidence="2">Phosphatidate phosphatase APP1 catalytic domain-containing protein</fullName>
    </recommendedName>
</protein>
<feature type="region of interest" description="Disordered" evidence="1">
    <location>
        <begin position="639"/>
        <end position="851"/>
    </location>
</feature>
<sequence>MPPPRIARFLRRKLPDSHGAPSLLRYLFPHTRQRARAHLSKFRHETLPSFRHYTQSRIYKYILYKQAQKLKTQPGVLQRLRGHTRKLFGTGHSENVAWRRGTRLTAQGDKDTAKAMSYYGEQRESGARRKKLAGYLKAANELRQTYAQQYAPGWSRREATYDYEDDTPGGFPDAAVVRNGDEEMILFPSYARKHIRRKPQAEPGTIQETPGDGRDVRDSTGAGDAEFWKQQWDAYEDDNAVVDVDVRGWIYSPHKGPMSRKQRIFISLARQLVGVQAPASASNSQSSSRDPSPSHLTHRDRAQVRQAQRDELLTAKEADEILRRGEKEAEVAAQGGYSEKPKSEADDFDTLSLRSKSAESIRPDLRTRAHQISEAEEPRTGIQKRASWNQPANMSQAELAEANARLLARLRHFLAIPMANTPISVFFYNDEVSKQRTVYTDASGHFSISAALDFVPTHVRILASDHLSATEDIHITEQHGVSVISDIDDTIKHSAISSGAREIFRNAFIRDLGDLTIEGVKDWYNSMAAMGVKFHYVSNSPWQLFPVIQKYFSMAGLPPGSFHLKQYSGMLQGIFEPVAERKKSTLDKIARDFPERSFILVGDSGEADLEVYTDFVLENPGRVIAVFIRDVTTPEGSGFFDPSVGSMGGDRTSSFQRGRGSGSSANGSASTANRLEEDDPELRAAIQASIRDMEEADKRRSKSTFPTIDEDHPEHRPSLPPRAATRSVENLIDLDSDDEPSSSPTLRRVNTDTQAETSASTPRTHGKAAPPPPRKPVALRSTSGESVSSSSTPNKAPPPPKPRRPSSSIHQASPLSNEISPTASRPQPGLKPGPKPTPSSQQTYAGIARDKLSSVYNGLPALRSQEEQYPTLNASTSRSTNVTVEESSEKKPPPPPPPPRRGITAYPVQAASYVGGKAASAWQNAPAIPHPSTRPNASLSQSAHPYSTTASGQYPQRTSTGSTLGQNGNGNGDYGQGMDKRVVLWRQRWSRAEGILREKGVVLKSWRVGTDVMKEAERLVKQAVEREKKENREAEREEKGRNGQRS</sequence>
<dbReference type="InterPro" id="IPR017210">
    <property type="entry name" value="APP1"/>
</dbReference>
<evidence type="ECO:0000256" key="1">
    <source>
        <dbReference type="SAM" id="MobiDB-lite"/>
    </source>
</evidence>
<reference evidence="3" key="1">
    <citation type="journal article" date="2020" name="Stud. Mycol.">
        <title>101 Dothideomycetes genomes: a test case for predicting lifestyles and emergence of pathogens.</title>
        <authorList>
            <person name="Haridas S."/>
            <person name="Albert R."/>
            <person name="Binder M."/>
            <person name="Bloem J."/>
            <person name="Labutti K."/>
            <person name="Salamov A."/>
            <person name="Andreopoulos B."/>
            <person name="Baker S."/>
            <person name="Barry K."/>
            <person name="Bills G."/>
            <person name="Bluhm B."/>
            <person name="Cannon C."/>
            <person name="Castanera R."/>
            <person name="Culley D."/>
            <person name="Daum C."/>
            <person name="Ezra D."/>
            <person name="Gonzalez J."/>
            <person name="Henrissat B."/>
            <person name="Kuo A."/>
            <person name="Liang C."/>
            <person name="Lipzen A."/>
            <person name="Lutzoni F."/>
            <person name="Magnuson J."/>
            <person name="Mondo S."/>
            <person name="Nolan M."/>
            <person name="Ohm R."/>
            <person name="Pangilinan J."/>
            <person name="Park H.-J."/>
            <person name="Ramirez L."/>
            <person name="Alfaro M."/>
            <person name="Sun H."/>
            <person name="Tritt A."/>
            <person name="Yoshinaga Y."/>
            <person name="Zwiers L.-H."/>
            <person name="Turgeon B."/>
            <person name="Goodwin S."/>
            <person name="Spatafora J."/>
            <person name="Crous P."/>
            <person name="Grigoriev I."/>
        </authorList>
    </citation>
    <scope>NUCLEOTIDE SEQUENCE</scope>
    <source>
        <strain evidence="3">CBS 627.86</strain>
    </source>
</reference>
<dbReference type="PANTHER" id="PTHR28208">
    <property type="entry name" value="PHOSPHATIDATE PHOSPHATASE APP1"/>
    <property type="match status" value="1"/>
</dbReference>
<dbReference type="InterPro" id="IPR019236">
    <property type="entry name" value="APP1_cat"/>
</dbReference>
<dbReference type="AlphaFoldDB" id="A0A6A5ZC56"/>
<dbReference type="Gene3D" id="6.10.140.100">
    <property type="match status" value="1"/>
</dbReference>
<dbReference type="InterPro" id="IPR052935">
    <property type="entry name" value="Mg2+_PAP"/>
</dbReference>
<dbReference type="GO" id="GO:0030479">
    <property type="term" value="C:actin cortical patch"/>
    <property type="evidence" value="ECO:0007669"/>
    <property type="project" value="TreeGrafter"/>
</dbReference>
<name>A0A6A5ZC56_9PLEO</name>
<dbReference type="GO" id="GO:0008195">
    <property type="term" value="F:phosphatidate phosphatase activity"/>
    <property type="evidence" value="ECO:0007669"/>
    <property type="project" value="InterPro"/>
</dbReference>
<dbReference type="Proteomes" id="UP000799770">
    <property type="component" value="Unassembled WGS sequence"/>
</dbReference>
<evidence type="ECO:0000259" key="2">
    <source>
        <dbReference type="Pfam" id="PF09949"/>
    </source>
</evidence>
<feature type="compositionally biased region" description="Polar residues" evidence="1">
    <location>
        <begin position="751"/>
        <end position="763"/>
    </location>
</feature>
<dbReference type="Pfam" id="PF09949">
    <property type="entry name" value="APP1_cat"/>
    <property type="match status" value="1"/>
</dbReference>
<feature type="compositionally biased region" description="Low complexity" evidence="1">
    <location>
        <begin position="781"/>
        <end position="794"/>
    </location>
</feature>
<feature type="compositionally biased region" description="Low complexity" evidence="1">
    <location>
        <begin position="277"/>
        <end position="294"/>
    </location>
</feature>
<gene>
    <name evidence="3" type="ORF">BDV96DRAFT_572237</name>
</gene>
<evidence type="ECO:0000313" key="3">
    <source>
        <dbReference type="EMBL" id="KAF2116493.1"/>
    </source>
</evidence>
<feature type="region of interest" description="Disordered" evidence="1">
    <location>
        <begin position="1024"/>
        <end position="1046"/>
    </location>
</feature>
<proteinExistence type="predicted"/>
<feature type="compositionally biased region" description="Polar residues" evidence="1">
    <location>
        <begin position="867"/>
        <end position="885"/>
    </location>
</feature>
<feature type="region of interest" description="Disordered" evidence="1">
    <location>
        <begin position="863"/>
        <end position="977"/>
    </location>
</feature>
<feature type="domain" description="Phosphatidate phosphatase APP1 catalytic" evidence="2">
    <location>
        <begin position="481"/>
        <end position="630"/>
    </location>
</feature>
<keyword evidence="4" id="KW-1185">Reference proteome</keyword>
<feature type="region of interest" description="Disordered" evidence="1">
    <location>
        <begin position="277"/>
        <end position="383"/>
    </location>
</feature>
<organism evidence="3 4">
    <name type="scientific">Lophiotrema nucula</name>
    <dbReference type="NCBI Taxonomy" id="690887"/>
    <lineage>
        <taxon>Eukaryota</taxon>
        <taxon>Fungi</taxon>
        <taxon>Dikarya</taxon>
        <taxon>Ascomycota</taxon>
        <taxon>Pezizomycotina</taxon>
        <taxon>Dothideomycetes</taxon>
        <taxon>Pleosporomycetidae</taxon>
        <taxon>Pleosporales</taxon>
        <taxon>Lophiotremataceae</taxon>
        <taxon>Lophiotrema</taxon>
    </lineage>
</organism>